<feature type="region of interest" description="G5" evidence="8">
    <location>
        <begin position="157"/>
        <end position="159"/>
    </location>
</feature>
<reference evidence="13" key="1">
    <citation type="journal article" date="2019" name="PLoS Genet.">
        <title>The (p)ppGpp-binding GTPase Era promotes rRNA processing and cold adaptation in Staphylococcus aureus.</title>
        <authorList>
            <person name="Wood A."/>
            <person name="Irving S.E."/>
            <person name="Bennison D.J."/>
            <person name="Corrigan R.M."/>
        </authorList>
    </citation>
    <scope>NUCLEOTIDE SEQUENCE</scope>
</reference>
<dbReference type="Proteomes" id="UP000675920">
    <property type="component" value="Unplaced"/>
</dbReference>
<dbReference type="InterPro" id="IPR009019">
    <property type="entry name" value="KH_sf_prok-type"/>
</dbReference>
<dbReference type="GO" id="GO:0005829">
    <property type="term" value="C:cytosol"/>
    <property type="evidence" value="ECO:0007669"/>
    <property type="project" value="TreeGrafter"/>
</dbReference>
<organism evidence="12 13">
    <name type="scientific">Derxia gummosa DSM 723</name>
    <dbReference type="NCBI Taxonomy" id="1121388"/>
    <lineage>
        <taxon>Bacteria</taxon>
        <taxon>Pseudomonadati</taxon>
        <taxon>Pseudomonadota</taxon>
        <taxon>Betaproteobacteria</taxon>
        <taxon>Burkholderiales</taxon>
        <taxon>Alcaligenaceae</taxon>
        <taxon>Derxia</taxon>
    </lineage>
</organism>
<dbReference type="GO" id="GO:0000028">
    <property type="term" value="P:ribosomal small subunit assembly"/>
    <property type="evidence" value="ECO:0007669"/>
    <property type="project" value="TreeGrafter"/>
</dbReference>
<dbReference type="InterPro" id="IPR015946">
    <property type="entry name" value="KH_dom-like_a/b"/>
</dbReference>
<feature type="domain" description="Era-type G" evidence="11">
    <location>
        <begin position="11"/>
        <end position="178"/>
    </location>
</feature>
<dbReference type="Gene3D" id="3.30.300.20">
    <property type="match status" value="1"/>
</dbReference>
<feature type="region of interest" description="G4" evidence="8">
    <location>
        <begin position="127"/>
        <end position="130"/>
    </location>
</feature>
<dbReference type="PANTHER" id="PTHR42698">
    <property type="entry name" value="GTPASE ERA"/>
    <property type="match status" value="1"/>
</dbReference>
<reference evidence="13" key="2">
    <citation type="submission" date="2025-08" db="UniProtKB">
        <authorList>
            <consortium name="RefSeq"/>
        </authorList>
    </citation>
    <scope>IDENTIFICATION</scope>
</reference>
<dbReference type="HAMAP" id="MF_00367">
    <property type="entry name" value="GTPase_Era"/>
    <property type="match status" value="1"/>
</dbReference>
<keyword evidence="6 7" id="KW-0342">GTP-binding</keyword>
<evidence type="ECO:0000259" key="10">
    <source>
        <dbReference type="PROSITE" id="PS50823"/>
    </source>
</evidence>
<evidence type="ECO:0000313" key="12">
    <source>
        <dbReference type="Proteomes" id="UP000675920"/>
    </source>
</evidence>
<dbReference type="GO" id="GO:0005525">
    <property type="term" value="F:GTP binding"/>
    <property type="evidence" value="ECO:0007669"/>
    <property type="project" value="UniProtKB-UniRule"/>
</dbReference>
<dbReference type="CDD" id="cd04163">
    <property type="entry name" value="Era"/>
    <property type="match status" value="1"/>
</dbReference>
<comment type="subcellular location">
    <subcellularLocation>
        <location evidence="7">Cytoplasm</location>
    </subcellularLocation>
    <subcellularLocation>
        <location evidence="7">Cell membrane</location>
        <topology evidence="7">Peripheral membrane protein</topology>
    </subcellularLocation>
</comment>
<evidence type="ECO:0000313" key="13">
    <source>
        <dbReference type="RefSeq" id="WP_051379081.1"/>
    </source>
</evidence>
<dbReference type="GO" id="GO:0003924">
    <property type="term" value="F:GTPase activity"/>
    <property type="evidence" value="ECO:0007669"/>
    <property type="project" value="UniProtKB-UniRule"/>
</dbReference>
<keyword evidence="4 7" id="KW-0547">Nucleotide-binding</keyword>
<dbReference type="NCBIfam" id="NF000908">
    <property type="entry name" value="PRK00089.1"/>
    <property type="match status" value="1"/>
</dbReference>
<dbReference type="Pfam" id="PF07650">
    <property type="entry name" value="KH_2"/>
    <property type="match status" value="1"/>
</dbReference>
<dbReference type="PRINTS" id="PR00326">
    <property type="entry name" value="GTP1OBG"/>
</dbReference>
<keyword evidence="7" id="KW-0472">Membrane</keyword>
<evidence type="ECO:0000256" key="7">
    <source>
        <dbReference type="HAMAP-Rule" id="MF_00367"/>
    </source>
</evidence>
<proteinExistence type="inferred from homology"/>
<dbReference type="Pfam" id="PF01926">
    <property type="entry name" value="MMR_HSR1"/>
    <property type="match status" value="1"/>
</dbReference>
<dbReference type="AlphaFoldDB" id="A0A8B6XAA4"/>
<dbReference type="InterPro" id="IPR030388">
    <property type="entry name" value="G_ERA_dom"/>
</dbReference>
<dbReference type="GO" id="GO:0070181">
    <property type="term" value="F:small ribosomal subunit rRNA binding"/>
    <property type="evidence" value="ECO:0007669"/>
    <property type="project" value="UniProtKB-UniRule"/>
</dbReference>
<accession>A0A8B6XAA4</accession>
<dbReference type="PANTHER" id="PTHR42698:SF1">
    <property type="entry name" value="GTPASE ERA, MITOCHONDRIAL"/>
    <property type="match status" value="1"/>
</dbReference>
<feature type="binding site" evidence="7">
    <location>
        <begin position="19"/>
        <end position="26"/>
    </location>
    <ligand>
        <name>GTP</name>
        <dbReference type="ChEBI" id="CHEBI:37565"/>
    </ligand>
</feature>
<keyword evidence="5 7" id="KW-0694">RNA-binding</keyword>
<feature type="region of interest" description="G2" evidence="8">
    <location>
        <begin position="45"/>
        <end position="49"/>
    </location>
</feature>
<dbReference type="GO" id="GO:0043024">
    <property type="term" value="F:ribosomal small subunit binding"/>
    <property type="evidence" value="ECO:0007669"/>
    <property type="project" value="TreeGrafter"/>
</dbReference>
<evidence type="ECO:0000256" key="3">
    <source>
        <dbReference type="ARBA" id="ARBA00022519"/>
    </source>
</evidence>
<keyword evidence="7" id="KW-0699">rRNA-binding</keyword>
<feature type="binding site" evidence="7">
    <location>
        <begin position="66"/>
        <end position="70"/>
    </location>
    <ligand>
        <name>GTP</name>
        <dbReference type="ChEBI" id="CHEBI:37565"/>
    </ligand>
</feature>
<dbReference type="RefSeq" id="WP_051379081.1">
    <property type="nucleotide sequence ID" value="NZ_KI519499.1"/>
</dbReference>
<protein>
    <recommendedName>
        <fullName evidence="2 7">GTPase Era</fullName>
    </recommendedName>
</protein>
<dbReference type="NCBIfam" id="TIGR00231">
    <property type="entry name" value="small_GTP"/>
    <property type="match status" value="1"/>
</dbReference>
<feature type="region of interest" description="G1" evidence="8">
    <location>
        <begin position="19"/>
        <end position="26"/>
    </location>
</feature>
<keyword evidence="12" id="KW-1185">Reference proteome</keyword>
<keyword evidence="7" id="KW-0963">Cytoplasm</keyword>
<sequence>MSEAEQAPVSRAGYVAIVGRPNVGKSTLLNALVGQKVSITADKAQTTRHRILGIDTQPGVQFVFVDTPGYQTKHSNALNRVLNRAVTTALADVDVVLWVIEALRCGPDDRKLLSLLPANKPVILVMNKVDRVERKNDLLPFVAEVSKLRDFAAIVPVSATKPIQLDVLRAETAKQLPEGEAMFPEDEVTDRSMRFMAAELIREKVFRLVGDELPYESTVVIERFDETSQPGRIEVHANLLVASESQRAIMIGAGGERIKRIGTEARKGMEAMFECGVHLELWVKVKSGWADNEAGLRAYGYD</sequence>
<dbReference type="InterPro" id="IPR005225">
    <property type="entry name" value="Small_GTP-bd"/>
</dbReference>
<evidence type="ECO:0000256" key="8">
    <source>
        <dbReference type="PROSITE-ProRule" id="PRU01050"/>
    </source>
</evidence>
<feature type="domain" description="KH type-2" evidence="10">
    <location>
        <begin position="201"/>
        <end position="287"/>
    </location>
</feature>
<gene>
    <name evidence="7 13" type="primary">era</name>
</gene>
<keyword evidence="7" id="KW-1003">Cell membrane</keyword>
<dbReference type="SUPFAM" id="SSF52540">
    <property type="entry name" value="P-loop containing nucleoside triphosphate hydrolases"/>
    <property type="match status" value="1"/>
</dbReference>
<dbReference type="InterPro" id="IPR006073">
    <property type="entry name" value="GTP-bd"/>
</dbReference>
<dbReference type="SUPFAM" id="SSF54814">
    <property type="entry name" value="Prokaryotic type KH domain (KH-domain type II)"/>
    <property type="match status" value="1"/>
</dbReference>
<evidence type="ECO:0000259" key="11">
    <source>
        <dbReference type="PROSITE" id="PS51713"/>
    </source>
</evidence>
<dbReference type="Gene3D" id="3.40.50.300">
    <property type="entry name" value="P-loop containing nucleotide triphosphate hydrolases"/>
    <property type="match status" value="1"/>
</dbReference>
<dbReference type="CDD" id="cd22534">
    <property type="entry name" value="KH-II_Era"/>
    <property type="match status" value="1"/>
</dbReference>
<feature type="binding site" evidence="7">
    <location>
        <begin position="127"/>
        <end position="130"/>
    </location>
    <ligand>
        <name>GTP</name>
        <dbReference type="ChEBI" id="CHEBI:37565"/>
    </ligand>
</feature>
<dbReference type="PROSITE" id="PS51713">
    <property type="entry name" value="G_ERA"/>
    <property type="match status" value="1"/>
</dbReference>
<keyword evidence="7" id="KW-0690">Ribosome biogenesis</keyword>
<dbReference type="GO" id="GO:0005886">
    <property type="term" value="C:plasma membrane"/>
    <property type="evidence" value="ECO:0007669"/>
    <property type="project" value="UniProtKB-SubCell"/>
</dbReference>
<evidence type="ECO:0000256" key="1">
    <source>
        <dbReference type="ARBA" id="ARBA00007921"/>
    </source>
</evidence>
<dbReference type="NCBIfam" id="TIGR00436">
    <property type="entry name" value="era"/>
    <property type="match status" value="1"/>
</dbReference>
<dbReference type="InterPro" id="IPR004044">
    <property type="entry name" value="KH_dom_type_2"/>
</dbReference>
<dbReference type="InterPro" id="IPR005662">
    <property type="entry name" value="GTPase_Era-like"/>
</dbReference>
<dbReference type="InterPro" id="IPR027417">
    <property type="entry name" value="P-loop_NTPase"/>
</dbReference>
<dbReference type="OrthoDB" id="9805918at2"/>
<dbReference type="PROSITE" id="PS50823">
    <property type="entry name" value="KH_TYPE_2"/>
    <property type="match status" value="1"/>
</dbReference>
<evidence type="ECO:0000256" key="9">
    <source>
        <dbReference type="RuleBase" id="RU003761"/>
    </source>
</evidence>
<comment type="similarity">
    <text evidence="1 7 8 9">Belongs to the TRAFAC class TrmE-Era-EngA-EngB-Septin-like GTPase superfamily. Era GTPase family.</text>
</comment>
<evidence type="ECO:0000256" key="2">
    <source>
        <dbReference type="ARBA" id="ARBA00020484"/>
    </source>
</evidence>
<evidence type="ECO:0000256" key="4">
    <source>
        <dbReference type="ARBA" id="ARBA00022741"/>
    </source>
</evidence>
<comment type="function">
    <text evidence="7">An essential GTPase that binds both GDP and GTP, with rapid nucleotide exchange. Plays a role in 16S rRNA processing and 30S ribosomal subunit biogenesis and possibly also in cell cycle regulation and energy metabolism.</text>
</comment>
<comment type="subunit">
    <text evidence="7">Monomer.</text>
</comment>
<evidence type="ECO:0000256" key="5">
    <source>
        <dbReference type="ARBA" id="ARBA00022884"/>
    </source>
</evidence>
<evidence type="ECO:0000256" key="6">
    <source>
        <dbReference type="ARBA" id="ARBA00023134"/>
    </source>
</evidence>
<keyword evidence="3" id="KW-0997">Cell inner membrane</keyword>
<feature type="region of interest" description="G3" evidence="8">
    <location>
        <begin position="66"/>
        <end position="69"/>
    </location>
</feature>
<name>A0A8B6XAA4_9BURK</name>